<proteinExistence type="predicted"/>
<name>A0ABZ1EK03_9ACTN</name>
<evidence type="ECO:0000313" key="2">
    <source>
        <dbReference type="Proteomes" id="UP001334804"/>
    </source>
</evidence>
<dbReference type="RefSeq" id="WP_326564566.1">
    <property type="nucleotide sequence ID" value="NZ_CP109071.1"/>
</dbReference>
<dbReference type="EMBL" id="CP109071">
    <property type="protein sequence ID" value="WSA34560.1"/>
    <property type="molecule type" value="Genomic_DNA"/>
</dbReference>
<evidence type="ECO:0000313" key="1">
    <source>
        <dbReference type="EMBL" id="WSA34560.1"/>
    </source>
</evidence>
<gene>
    <name evidence="1" type="ORF">OIE14_11200</name>
</gene>
<reference evidence="1 2" key="1">
    <citation type="submission" date="2022-10" db="EMBL/GenBank/DDBJ databases">
        <title>The complete genomes of actinobacterial strains from the NBC collection.</title>
        <authorList>
            <person name="Joergensen T.S."/>
            <person name="Alvarez Arevalo M."/>
            <person name="Sterndorff E.B."/>
            <person name="Faurdal D."/>
            <person name="Vuksanovic O."/>
            <person name="Mourched A.-S."/>
            <person name="Charusanti P."/>
            <person name="Shaw S."/>
            <person name="Blin K."/>
            <person name="Weber T."/>
        </authorList>
    </citation>
    <scope>NUCLEOTIDE SEQUENCE [LARGE SCALE GENOMIC DNA]</scope>
    <source>
        <strain evidence="1 2">NBC 01809</strain>
    </source>
</reference>
<dbReference type="Proteomes" id="UP001334804">
    <property type="component" value="Chromosome"/>
</dbReference>
<organism evidence="1 2">
    <name type="scientific">Micromonospora peucetia</name>
    <dbReference type="NCBI Taxonomy" id="47871"/>
    <lineage>
        <taxon>Bacteria</taxon>
        <taxon>Bacillati</taxon>
        <taxon>Actinomycetota</taxon>
        <taxon>Actinomycetes</taxon>
        <taxon>Micromonosporales</taxon>
        <taxon>Micromonosporaceae</taxon>
        <taxon>Micromonospora</taxon>
    </lineage>
</organism>
<keyword evidence="2" id="KW-1185">Reference proteome</keyword>
<accession>A0ABZ1EK03</accession>
<protein>
    <submittedName>
        <fullName evidence="1">Uncharacterized protein</fullName>
    </submittedName>
</protein>
<sequence length="91" mass="10139">MTGPAQERELRRMLRRSWRLLALAFVSAFVAAAASMLYSNHTARESERKWCGVVSTMDDAYRDTPPQTPAGRKIAADIAQLRADFGCPAPR</sequence>